<accession>A0A914E7D7</accession>
<name>A0A914E7D7_9BILA</name>
<sequence length="86" mass="9543">MGSETKIEYDKRSTSGNWKTDINTAEALGSLTSAHSNDIADAKIARDLERLGEKVKKTAKKAKKKIGETFDKIEERITGEEVPHKP</sequence>
<evidence type="ECO:0000313" key="1">
    <source>
        <dbReference type="Proteomes" id="UP000887540"/>
    </source>
</evidence>
<evidence type="ECO:0000313" key="2">
    <source>
        <dbReference type="WBParaSite" id="ACRNAN_scaffold620.g14796.t1"/>
    </source>
</evidence>
<dbReference type="AlphaFoldDB" id="A0A914E7D7"/>
<keyword evidence="1" id="KW-1185">Reference proteome</keyword>
<dbReference type="WBParaSite" id="ACRNAN_scaffold620.g14796.t1">
    <property type="protein sequence ID" value="ACRNAN_scaffold620.g14796.t1"/>
    <property type="gene ID" value="ACRNAN_scaffold620.g14796"/>
</dbReference>
<organism evidence="1 2">
    <name type="scientific">Acrobeloides nanus</name>
    <dbReference type="NCBI Taxonomy" id="290746"/>
    <lineage>
        <taxon>Eukaryota</taxon>
        <taxon>Metazoa</taxon>
        <taxon>Ecdysozoa</taxon>
        <taxon>Nematoda</taxon>
        <taxon>Chromadorea</taxon>
        <taxon>Rhabditida</taxon>
        <taxon>Tylenchina</taxon>
        <taxon>Cephalobomorpha</taxon>
        <taxon>Cephaloboidea</taxon>
        <taxon>Cephalobidae</taxon>
        <taxon>Acrobeloides</taxon>
    </lineage>
</organism>
<proteinExistence type="predicted"/>
<dbReference type="Proteomes" id="UP000887540">
    <property type="component" value="Unplaced"/>
</dbReference>
<reference evidence="2" key="1">
    <citation type="submission" date="2022-11" db="UniProtKB">
        <authorList>
            <consortium name="WormBaseParasite"/>
        </authorList>
    </citation>
    <scope>IDENTIFICATION</scope>
</reference>
<protein>
    <submittedName>
        <fullName evidence="2">Uncharacterized protein</fullName>
    </submittedName>
</protein>